<dbReference type="EMBL" id="KV440993">
    <property type="protein sequence ID" value="OAD68819.1"/>
    <property type="molecule type" value="Genomic_DNA"/>
</dbReference>
<sequence>MNEIGVAATNGKFDKNIKKDKKDKVVFKSEISYFLLLVRGVRHISVTMTEARVDFIPTRTNKTPSATLSRELQEEELSSLGEAESSVAASPPRRNMRSHHV</sequence>
<feature type="region of interest" description="Disordered" evidence="1">
    <location>
        <begin position="59"/>
        <end position="101"/>
    </location>
</feature>
<dbReference type="AlphaFoldDB" id="A0A167KT85"/>
<feature type="compositionally biased region" description="Low complexity" evidence="1">
    <location>
        <begin position="78"/>
        <end position="90"/>
    </location>
</feature>
<dbReference type="GeneID" id="29002614"/>
<dbReference type="RefSeq" id="XP_018286859.1">
    <property type="nucleotide sequence ID" value="XM_018441708.1"/>
</dbReference>
<name>A0A167KT85_PHYB8</name>
<keyword evidence="3" id="KW-1185">Reference proteome</keyword>
<dbReference type="VEuPathDB" id="FungiDB:PHYBLDRAFT_66925"/>
<dbReference type="Proteomes" id="UP000077315">
    <property type="component" value="Unassembled WGS sequence"/>
</dbReference>
<evidence type="ECO:0000313" key="2">
    <source>
        <dbReference type="EMBL" id="OAD68819.1"/>
    </source>
</evidence>
<evidence type="ECO:0000256" key="1">
    <source>
        <dbReference type="SAM" id="MobiDB-lite"/>
    </source>
</evidence>
<protein>
    <submittedName>
        <fullName evidence="2">Uncharacterized protein</fullName>
    </submittedName>
</protein>
<accession>A0A167KT85</accession>
<dbReference type="InParanoid" id="A0A167KT85"/>
<gene>
    <name evidence="2" type="ORF">PHYBLDRAFT_66925</name>
</gene>
<proteinExistence type="predicted"/>
<reference evidence="3" key="1">
    <citation type="submission" date="2015-06" db="EMBL/GenBank/DDBJ databases">
        <title>Expansion of signal transduction pathways in fungi by whole-genome duplication.</title>
        <authorList>
            <consortium name="DOE Joint Genome Institute"/>
            <person name="Corrochano L.M."/>
            <person name="Kuo A."/>
            <person name="Marcet-Houben M."/>
            <person name="Polaino S."/>
            <person name="Salamov A."/>
            <person name="Villalobos J.M."/>
            <person name="Alvarez M.I."/>
            <person name="Avalos J."/>
            <person name="Benito E.P."/>
            <person name="Benoit I."/>
            <person name="Burger G."/>
            <person name="Camino L.P."/>
            <person name="Canovas D."/>
            <person name="Cerda-Olmedo E."/>
            <person name="Cheng J.-F."/>
            <person name="Dominguez A."/>
            <person name="Elias M."/>
            <person name="Eslava A.P."/>
            <person name="Glaser F."/>
            <person name="Grimwood J."/>
            <person name="Gutierrez G."/>
            <person name="Heitman J."/>
            <person name="Henrissat B."/>
            <person name="Iturriaga E.A."/>
            <person name="Lang B.F."/>
            <person name="Lavin J.L."/>
            <person name="Lee S."/>
            <person name="Li W."/>
            <person name="Lindquist E."/>
            <person name="Lopez-Garcia S."/>
            <person name="Luque E.M."/>
            <person name="Marcos A.T."/>
            <person name="Martin J."/>
            <person name="McCluskey K."/>
            <person name="Medina H.R."/>
            <person name="Miralles-Duran A."/>
            <person name="Miyazaki A."/>
            <person name="Munoz-Torres E."/>
            <person name="Oguiza J.A."/>
            <person name="Ohm R."/>
            <person name="Olmedo M."/>
            <person name="Orejas M."/>
            <person name="Ortiz-Castellanos L."/>
            <person name="Pisabarro A.G."/>
            <person name="Rodriguez-Romero J."/>
            <person name="Ruiz-Herrera J."/>
            <person name="Ruiz-Vazquez R."/>
            <person name="Sanz C."/>
            <person name="Schackwitz W."/>
            <person name="Schmutz J."/>
            <person name="Shahriari M."/>
            <person name="Shelest E."/>
            <person name="Silva-Franco F."/>
            <person name="Soanes D."/>
            <person name="Syed K."/>
            <person name="Tagua V.G."/>
            <person name="Talbot N.J."/>
            <person name="Thon M."/>
            <person name="De vries R.P."/>
            <person name="Wiebenga A."/>
            <person name="Yadav J.S."/>
            <person name="Braun E.L."/>
            <person name="Baker S."/>
            <person name="Garre V."/>
            <person name="Horwitz B."/>
            <person name="Torres-Martinez S."/>
            <person name="Idnurm A."/>
            <person name="Herrera-Estrella A."/>
            <person name="Gabaldon T."/>
            <person name="Grigoriev I.V."/>
        </authorList>
    </citation>
    <scope>NUCLEOTIDE SEQUENCE [LARGE SCALE GENOMIC DNA]</scope>
    <source>
        <strain evidence="3">NRRL 1555(-)</strain>
    </source>
</reference>
<evidence type="ECO:0000313" key="3">
    <source>
        <dbReference type="Proteomes" id="UP000077315"/>
    </source>
</evidence>
<organism evidence="2 3">
    <name type="scientific">Phycomyces blakesleeanus (strain ATCC 8743b / DSM 1359 / FGSC 10004 / NBRC 33097 / NRRL 1555)</name>
    <dbReference type="NCBI Taxonomy" id="763407"/>
    <lineage>
        <taxon>Eukaryota</taxon>
        <taxon>Fungi</taxon>
        <taxon>Fungi incertae sedis</taxon>
        <taxon>Mucoromycota</taxon>
        <taxon>Mucoromycotina</taxon>
        <taxon>Mucoromycetes</taxon>
        <taxon>Mucorales</taxon>
        <taxon>Phycomycetaceae</taxon>
        <taxon>Phycomyces</taxon>
    </lineage>
</organism>